<evidence type="ECO:0000256" key="2">
    <source>
        <dbReference type="ARBA" id="ARBA00004821"/>
    </source>
</evidence>
<dbReference type="CDD" id="cd16444">
    <property type="entry name" value="LipB"/>
    <property type="match status" value="1"/>
</dbReference>
<evidence type="ECO:0000256" key="7">
    <source>
        <dbReference type="ARBA" id="ARBA00052863"/>
    </source>
</evidence>
<dbReference type="GO" id="GO:0009249">
    <property type="term" value="P:protein lipoylation"/>
    <property type="evidence" value="ECO:0007669"/>
    <property type="project" value="InterPro"/>
</dbReference>
<dbReference type="Pfam" id="PF21948">
    <property type="entry name" value="LplA-B_cat"/>
    <property type="match status" value="1"/>
</dbReference>
<feature type="site" description="Lowers pKa of active site Cys" evidence="12">
    <location>
        <position position="141"/>
    </location>
</feature>
<feature type="binding site" evidence="11">
    <location>
        <begin position="144"/>
        <end position="146"/>
    </location>
    <ligand>
        <name>substrate</name>
    </ligand>
</feature>
<protein>
    <recommendedName>
        <fullName evidence="8 9">Octanoyl-[acyl-carrier-protein]:protein N-octanoyltransferase LIPT2, mitochondrial</fullName>
        <ecNumber evidence="4 9">2.3.1.181</ecNumber>
    </recommendedName>
</protein>
<dbReference type="EMBL" id="HADW01018133">
    <property type="protein sequence ID" value="SBP19533.1"/>
    <property type="molecule type" value="Transcribed_RNA"/>
</dbReference>
<dbReference type="Gene3D" id="3.30.930.10">
    <property type="entry name" value="Bira Bifunctional Protein, Domain 2"/>
    <property type="match status" value="1"/>
</dbReference>
<dbReference type="PANTHER" id="PTHR10993:SF7">
    <property type="entry name" value="LIPOYLTRANSFERASE 2, MITOCHONDRIAL-RELATED"/>
    <property type="match status" value="1"/>
</dbReference>
<evidence type="ECO:0000259" key="13">
    <source>
        <dbReference type="PROSITE" id="PS51733"/>
    </source>
</evidence>
<comment type="subcellular location">
    <subcellularLocation>
        <location evidence="1 9">Mitochondrion</location>
    </subcellularLocation>
</comment>
<evidence type="ECO:0000256" key="8">
    <source>
        <dbReference type="ARBA" id="ARBA00071279"/>
    </source>
</evidence>
<keyword evidence="5 9" id="KW-0808">Transferase</keyword>
<comment type="pathway">
    <text evidence="2 9">Protein modification; protein lipoylation via endogenous pathway; protein N(6)-(lipoyl)lysine from octanoyl-[acyl-carrier-protein]: step 1/2.</text>
</comment>
<dbReference type="HAMAP" id="MF_00013">
    <property type="entry name" value="LipB"/>
    <property type="match status" value="1"/>
</dbReference>
<dbReference type="PROSITE" id="PS51733">
    <property type="entry name" value="BPL_LPL_CATALYTIC"/>
    <property type="match status" value="1"/>
</dbReference>
<reference evidence="14" key="2">
    <citation type="submission" date="2016-06" db="EMBL/GenBank/DDBJ databases">
        <title>The genome of a short-lived fish provides insights into sex chromosome evolution and the genetic control of aging.</title>
        <authorList>
            <person name="Reichwald K."/>
            <person name="Felder M."/>
            <person name="Petzold A."/>
            <person name="Koch P."/>
            <person name="Groth M."/>
            <person name="Platzer M."/>
        </authorList>
    </citation>
    <scope>NUCLEOTIDE SEQUENCE</scope>
    <source>
        <tissue evidence="14">Brain</tissue>
    </source>
</reference>
<comment type="function">
    <text evidence="9">Catalyzes the transfer of endogenously produced octanoic acid from octanoyl-acyl-carrier-protein onto the lipoyl domains of lipoate-dependent enzymes. Lipoyl-ACP can also act as a substrate although octanoyl-ACP is likely to be the physiological substrate.</text>
</comment>
<gene>
    <name evidence="14" type="primary">LIPT2</name>
</gene>
<proteinExistence type="inferred from homology"/>
<keyword evidence="9" id="KW-0496">Mitochondrion</keyword>
<dbReference type="InterPro" id="IPR000544">
    <property type="entry name" value="Octanoyltransferase"/>
</dbReference>
<dbReference type="EC" id="2.3.1.181" evidence="4 9"/>
<evidence type="ECO:0000256" key="5">
    <source>
        <dbReference type="ARBA" id="ARBA00022679"/>
    </source>
</evidence>
<feature type="active site" description="Acyl-thioester intermediate" evidence="10">
    <location>
        <position position="175"/>
    </location>
</feature>
<organism evidence="14">
    <name type="scientific">Iconisemion striatum</name>
    <dbReference type="NCBI Taxonomy" id="60296"/>
    <lineage>
        <taxon>Eukaryota</taxon>
        <taxon>Metazoa</taxon>
        <taxon>Chordata</taxon>
        <taxon>Craniata</taxon>
        <taxon>Vertebrata</taxon>
        <taxon>Euteleostomi</taxon>
        <taxon>Actinopterygii</taxon>
        <taxon>Neopterygii</taxon>
        <taxon>Teleostei</taxon>
        <taxon>Neoteleostei</taxon>
        <taxon>Acanthomorphata</taxon>
        <taxon>Ovalentaria</taxon>
        <taxon>Atherinomorphae</taxon>
        <taxon>Cyprinodontiformes</taxon>
        <taxon>Nothobranchiidae</taxon>
        <taxon>Iconisemion</taxon>
    </lineage>
</organism>
<dbReference type="PIRSF" id="PIRSF016262">
    <property type="entry name" value="LPLase"/>
    <property type="match status" value="1"/>
</dbReference>
<dbReference type="PANTHER" id="PTHR10993">
    <property type="entry name" value="OCTANOYLTRANSFERASE"/>
    <property type="match status" value="1"/>
</dbReference>
<feature type="binding site" evidence="11">
    <location>
        <begin position="78"/>
        <end position="85"/>
    </location>
    <ligand>
        <name>substrate</name>
    </ligand>
</feature>
<evidence type="ECO:0000313" key="14">
    <source>
        <dbReference type="EMBL" id="SBP22324.1"/>
    </source>
</evidence>
<evidence type="ECO:0000256" key="4">
    <source>
        <dbReference type="ARBA" id="ARBA00012334"/>
    </source>
</evidence>
<evidence type="ECO:0000256" key="9">
    <source>
        <dbReference type="PIRNR" id="PIRNR016262"/>
    </source>
</evidence>
<dbReference type="InterPro" id="IPR045864">
    <property type="entry name" value="aa-tRNA-synth_II/BPL/LPL"/>
</dbReference>
<dbReference type="FunFam" id="3.30.930.10:FF:000035">
    <property type="entry name" value="Putative lipoyltransferase 2, mitochondrial"/>
    <property type="match status" value="1"/>
</dbReference>
<dbReference type="InterPro" id="IPR004143">
    <property type="entry name" value="BPL_LPL_catalytic"/>
</dbReference>
<dbReference type="NCBIfam" id="NF010925">
    <property type="entry name" value="PRK14345.1"/>
    <property type="match status" value="1"/>
</dbReference>
<feature type="binding site" evidence="11">
    <location>
        <begin position="157"/>
        <end position="159"/>
    </location>
    <ligand>
        <name>substrate</name>
    </ligand>
</feature>
<dbReference type="GO" id="GO:0005739">
    <property type="term" value="C:mitochondrion"/>
    <property type="evidence" value="ECO:0007669"/>
    <property type="project" value="UniProtKB-SubCell"/>
</dbReference>
<evidence type="ECO:0000256" key="10">
    <source>
        <dbReference type="PIRSR" id="PIRSR016262-1"/>
    </source>
</evidence>
<comment type="catalytic activity">
    <reaction evidence="7">
        <text>octanoyl-[ACP] + L-lysyl-[protein] = N(6)-octanoyl-L-lysyl-[protein] + holo-[ACP] + H(+)</text>
        <dbReference type="Rhea" id="RHEA:17665"/>
        <dbReference type="Rhea" id="RHEA-COMP:9636"/>
        <dbReference type="Rhea" id="RHEA-COMP:9685"/>
        <dbReference type="Rhea" id="RHEA-COMP:9752"/>
        <dbReference type="Rhea" id="RHEA-COMP:9928"/>
        <dbReference type="ChEBI" id="CHEBI:15378"/>
        <dbReference type="ChEBI" id="CHEBI:29969"/>
        <dbReference type="ChEBI" id="CHEBI:64479"/>
        <dbReference type="ChEBI" id="CHEBI:78463"/>
        <dbReference type="ChEBI" id="CHEBI:78809"/>
        <dbReference type="EC" id="2.3.1.181"/>
    </reaction>
    <physiologicalReaction direction="left-to-right" evidence="7">
        <dbReference type="Rhea" id="RHEA:17666"/>
    </physiologicalReaction>
</comment>
<dbReference type="UniPathway" id="UPA00538">
    <property type="reaction ID" value="UER00592"/>
</dbReference>
<evidence type="ECO:0000256" key="6">
    <source>
        <dbReference type="ARBA" id="ARBA00023315"/>
    </source>
</evidence>
<evidence type="ECO:0000256" key="12">
    <source>
        <dbReference type="PIRSR" id="PIRSR016262-3"/>
    </source>
</evidence>
<reference evidence="14" key="1">
    <citation type="submission" date="2016-05" db="EMBL/GenBank/DDBJ databases">
        <authorList>
            <person name="Lavstsen T."/>
            <person name="Jespersen J.S."/>
        </authorList>
    </citation>
    <scope>NUCLEOTIDE SEQUENCE</scope>
    <source>
        <tissue evidence="14">Brain</tissue>
    </source>
</reference>
<evidence type="ECO:0000256" key="3">
    <source>
        <dbReference type="ARBA" id="ARBA00007907"/>
    </source>
</evidence>
<dbReference type="PROSITE" id="PS01313">
    <property type="entry name" value="LIPB"/>
    <property type="match status" value="1"/>
</dbReference>
<comment type="similarity">
    <text evidence="3 9">Belongs to the LipB family.</text>
</comment>
<feature type="domain" description="BPL/LPL catalytic" evidence="13">
    <location>
        <begin position="34"/>
        <end position="214"/>
    </location>
</feature>
<dbReference type="NCBIfam" id="TIGR00214">
    <property type="entry name" value="lipB"/>
    <property type="match status" value="1"/>
</dbReference>
<accession>A0A1A7XWX0</accession>
<dbReference type="EMBL" id="HADX01000092">
    <property type="protein sequence ID" value="SBP22324.1"/>
    <property type="molecule type" value="Transcribed_RNA"/>
</dbReference>
<name>A0A1A7XWX0_9TELE</name>
<dbReference type="AlphaFoldDB" id="A0A1A7XWX0"/>
<dbReference type="GO" id="GO:0033819">
    <property type="term" value="F:lipoyl(octanoyl) transferase activity"/>
    <property type="evidence" value="ECO:0007669"/>
    <property type="project" value="UniProtKB-EC"/>
</dbReference>
<dbReference type="InterPro" id="IPR020605">
    <property type="entry name" value="Octanoyltransferase_CS"/>
</dbReference>
<keyword evidence="6 9" id="KW-0012">Acyltransferase</keyword>
<dbReference type="SUPFAM" id="SSF55681">
    <property type="entry name" value="Class II aaRS and biotin synthetases"/>
    <property type="match status" value="1"/>
</dbReference>
<evidence type="ECO:0000256" key="1">
    <source>
        <dbReference type="ARBA" id="ARBA00004173"/>
    </source>
</evidence>
<evidence type="ECO:0000256" key="11">
    <source>
        <dbReference type="PIRSR" id="PIRSR016262-2"/>
    </source>
</evidence>
<sequence>MQTNRPLVEVVRLGLVSYQEGLRLQQLYVNRHQAGPAHALLLCEHSPVYTTGIRHNPYPGPMLDQLRLLGADTFRTNRGGLITFHGPGQLVCYPILNLCSFKKSVRWYVSQLERTIISLCSRFGIEAMTSPHTGVWVGDNKLCAIGIHCGRYVTSHGLALNCNTDLSWFRHIVPCGIEGKGVTSLSKELQRDVGVEETIPHLLDVFGDQFNCQMIDGDTSGPNEDSRSVP</sequence>